<dbReference type="Proteomes" id="UP000515121">
    <property type="component" value="Unplaced"/>
</dbReference>
<dbReference type="InterPro" id="IPR002156">
    <property type="entry name" value="RNaseH_domain"/>
</dbReference>
<accession>A0A6P6ABA1</accession>
<dbReference type="InterPro" id="IPR044730">
    <property type="entry name" value="RNase_H-like_dom_plant"/>
</dbReference>
<dbReference type="GO" id="GO:0004523">
    <property type="term" value="F:RNA-DNA hybrid ribonuclease activity"/>
    <property type="evidence" value="ECO:0007669"/>
    <property type="project" value="InterPro"/>
</dbReference>
<organism evidence="2 3">
    <name type="scientific">Durio zibethinus</name>
    <name type="common">Durian</name>
    <dbReference type="NCBI Taxonomy" id="66656"/>
    <lineage>
        <taxon>Eukaryota</taxon>
        <taxon>Viridiplantae</taxon>
        <taxon>Streptophyta</taxon>
        <taxon>Embryophyta</taxon>
        <taxon>Tracheophyta</taxon>
        <taxon>Spermatophyta</taxon>
        <taxon>Magnoliopsida</taxon>
        <taxon>eudicotyledons</taxon>
        <taxon>Gunneridae</taxon>
        <taxon>Pentapetalae</taxon>
        <taxon>rosids</taxon>
        <taxon>malvids</taxon>
        <taxon>Malvales</taxon>
        <taxon>Malvaceae</taxon>
        <taxon>Helicteroideae</taxon>
        <taxon>Durio</taxon>
    </lineage>
</organism>
<feature type="domain" description="RNase H type-1" evidence="1">
    <location>
        <begin position="105"/>
        <end position="224"/>
    </location>
</feature>
<dbReference type="RefSeq" id="XP_022762175.1">
    <property type="nucleotide sequence ID" value="XM_022906440.1"/>
</dbReference>
<dbReference type="InterPro" id="IPR052929">
    <property type="entry name" value="RNase_H-like_EbsB-rel"/>
</dbReference>
<dbReference type="KEGG" id="dzi:111308119"/>
<dbReference type="PANTHER" id="PTHR47074:SF48">
    <property type="entry name" value="POLYNUCLEOTIDYL TRANSFERASE, RIBONUCLEASE H-LIKE SUPERFAMILY PROTEIN"/>
    <property type="match status" value="1"/>
</dbReference>
<evidence type="ECO:0000259" key="1">
    <source>
        <dbReference type="Pfam" id="PF13456"/>
    </source>
</evidence>
<proteinExistence type="predicted"/>
<dbReference type="AlphaFoldDB" id="A0A6P6ABA1"/>
<name>A0A6P6ABA1_DURZI</name>
<keyword evidence="2" id="KW-1185">Reference proteome</keyword>
<evidence type="ECO:0000313" key="2">
    <source>
        <dbReference type="Proteomes" id="UP000515121"/>
    </source>
</evidence>
<dbReference type="CDD" id="cd06222">
    <property type="entry name" value="RNase_H_like"/>
    <property type="match status" value="1"/>
</dbReference>
<evidence type="ECO:0000313" key="3">
    <source>
        <dbReference type="RefSeq" id="XP_022762175.1"/>
    </source>
</evidence>
<dbReference type="Gene3D" id="3.30.420.10">
    <property type="entry name" value="Ribonuclease H-like superfamily/Ribonuclease H"/>
    <property type="match status" value="1"/>
</dbReference>
<dbReference type="SUPFAM" id="SSF53098">
    <property type="entry name" value="Ribonuclease H-like"/>
    <property type="match status" value="1"/>
</dbReference>
<protein>
    <submittedName>
        <fullName evidence="3">Uncharacterized protein LOC111308119</fullName>
    </submittedName>
</protein>
<dbReference type="PANTHER" id="PTHR47074">
    <property type="entry name" value="BNAC02G40300D PROTEIN"/>
    <property type="match status" value="1"/>
</dbReference>
<dbReference type="Pfam" id="PF13456">
    <property type="entry name" value="RVT_3"/>
    <property type="match status" value="1"/>
</dbReference>
<reference evidence="3" key="1">
    <citation type="submission" date="2025-08" db="UniProtKB">
        <authorList>
            <consortium name="RefSeq"/>
        </authorList>
    </citation>
    <scope>IDENTIFICATION</scope>
    <source>
        <tissue evidence="3">Fruit stalk</tissue>
    </source>
</reference>
<dbReference type="GO" id="GO:0003676">
    <property type="term" value="F:nucleic acid binding"/>
    <property type="evidence" value="ECO:0007669"/>
    <property type="project" value="InterPro"/>
</dbReference>
<dbReference type="InterPro" id="IPR012337">
    <property type="entry name" value="RNaseH-like_sf"/>
</dbReference>
<sequence length="257" mass="29021">MLVQRACKEILPTNVNLNRRKVEVNTTCPKCGEMDETVVHAETTWGIWRERNNELYGEQTKTTQATAAFIKQYNAEFNNAQVPRVSQSTSSRHWLRPTEGRVKVNFDGAFAKQDRKGGAGVVIRDHNGHVLGAAAIQIHAVNDPFQVESRAVVLSLQFAHEMGFTNIDLEGDCLTVVRSLKMTTMDLSPIGVIIEEARKRMFHSCNVPHVLRSGNRVAHKLARHSILLENDEFWVEEFLAVIAETLHDDCIQYLSNE</sequence>
<gene>
    <name evidence="3" type="primary">LOC111308119</name>
</gene>
<dbReference type="OrthoDB" id="1748820at2759"/>
<dbReference type="GeneID" id="111308119"/>
<dbReference type="InterPro" id="IPR036397">
    <property type="entry name" value="RNaseH_sf"/>
</dbReference>